<protein>
    <recommendedName>
        <fullName evidence="1">Hydrazine synthase alpha subunit middle domain-containing protein</fullName>
    </recommendedName>
</protein>
<proteinExistence type="predicted"/>
<evidence type="ECO:0000313" key="2">
    <source>
        <dbReference type="EMBL" id="KKL55726.1"/>
    </source>
</evidence>
<dbReference type="EMBL" id="LAZR01030738">
    <property type="protein sequence ID" value="KKL55726.1"/>
    <property type="molecule type" value="Genomic_DNA"/>
</dbReference>
<reference evidence="2" key="1">
    <citation type="journal article" date="2015" name="Nature">
        <title>Complex archaea that bridge the gap between prokaryotes and eukaryotes.</title>
        <authorList>
            <person name="Spang A."/>
            <person name="Saw J.H."/>
            <person name="Jorgensen S.L."/>
            <person name="Zaremba-Niedzwiedzka K."/>
            <person name="Martijn J."/>
            <person name="Lind A.E."/>
            <person name="van Eijk R."/>
            <person name="Schleper C."/>
            <person name="Guy L."/>
            <person name="Ettema T.J."/>
        </authorList>
    </citation>
    <scope>NUCLEOTIDE SEQUENCE</scope>
</reference>
<sequence>MATKKTKFECRIDKVNLKAPKDGETREVMLTVCGLDVDTVANLTSDKKGVAKAIAGMKQAAAGGNAKMELPGKPGEYHFEIGIPKKSSHKMQGVIKKLRVVELRYREMSIGANSSSGLGGGATVVTPIAIGTGAWDVKAILGDATIYEDGSAMFEVPARTPVYFQALNEKNQVIQTMRSWATLMPGEQMSCVGCHEHKNQVPLSGNPTSMAMQAGLQKLQPFYGPPRGFSFTKEIQPILQRHCVQCHNAEGEAKEFVLTAEPVLDPGSKRNWSRAYLTLTQTKEGQSRGQANELVNWISNSSQPSMIPPQYGGSTRSKLISMHEAGHKEVELSREEFDKLCAWIDLVVPFCGDYIEANAWNEGELKAAADRMELRRQMDQIERKSIKAMVDSGQGI</sequence>
<dbReference type="Pfam" id="PF18582">
    <property type="entry name" value="HZS_alpha"/>
    <property type="match status" value="1"/>
</dbReference>
<comment type="caution">
    <text evidence="2">The sequence shown here is derived from an EMBL/GenBank/DDBJ whole genome shotgun (WGS) entry which is preliminary data.</text>
</comment>
<accession>A0A0F9DPJ8</accession>
<dbReference type="AlphaFoldDB" id="A0A0F9DPJ8"/>
<dbReference type="InterPro" id="IPR040698">
    <property type="entry name" value="HZS_alpha_mid"/>
</dbReference>
<evidence type="ECO:0000259" key="1">
    <source>
        <dbReference type="Pfam" id="PF18582"/>
    </source>
</evidence>
<feature type="domain" description="Hydrazine synthase alpha subunit middle" evidence="1">
    <location>
        <begin position="93"/>
        <end position="196"/>
    </location>
</feature>
<name>A0A0F9DPJ8_9ZZZZ</name>
<organism evidence="2">
    <name type="scientific">marine sediment metagenome</name>
    <dbReference type="NCBI Taxonomy" id="412755"/>
    <lineage>
        <taxon>unclassified sequences</taxon>
        <taxon>metagenomes</taxon>
        <taxon>ecological metagenomes</taxon>
    </lineage>
</organism>
<gene>
    <name evidence="2" type="ORF">LCGC14_2252530</name>
</gene>